<gene>
    <name evidence="7" type="ORF">M0812_26013</name>
</gene>
<organism evidence="7 8">
    <name type="scientific">Anaeramoeba flamelloides</name>
    <dbReference type="NCBI Taxonomy" id="1746091"/>
    <lineage>
        <taxon>Eukaryota</taxon>
        <taxon>Metamonada</taxon>
        <taxon>Anaeramoebidae</taxon>
        <taxon>Anaeramoeba</taxon>
    </lineage>
</organism>
<protein>
    <submittedName>
        <fullName evidence="7">Nucleoporin p54</fullName>
    </submittedName>
</protein>
<feature type="region of interest" description="Disordered" evidence="5">
    <location>
        <begin position="1"/>
        <end position="153"/>
    </location>
</feature>
<evidence type="ECO:0000313" key="7">
    <source>
        <dbReference type="EMBL" id="KAJ3428378.1"/>
    </source>
</evidence>
<dbReference type="Pfam" id="PF13874">
    <property type="entry name" value="Nup54"/>
    <property type="match status" value="1"/>
</dbReference>
<dbReference type="GO" id="GO:0017056">
    <property type="term" value="F:structural constituent of nuclear pore"/>
    <property type="evidence" value="ECO:0007669"/>
    <property type="project" value="TreeGrafter"/>
</dbReference>
<dbReference type="PANTHER" id="PTHR13000">
    <property type="entry name" value="NUCLEOPORIN P54"/>
    <property type="match status" value="1"/>
</dbReference>
<dbReference type="InterPro" id="IPR024864">
    <property type="entry name" value="Nup54/Nup57/Nup44"/>
</dbReference>
<dbReference type="GO" id="GO:0044613">
    <property type="term" value="C:nuclear pore central transport channel"/>
    <property type="evidence" value="ECO:0007669"/>
    <property type="project" value="TreeGrafter"/>
</dbReference>
<keyword evidence="3" id="KW-0539">Nucleus</keyword>
<proteinExistence type="predicted"/>
<evidence type="ECO:0000256" key="4">
    <source>
        <dbReference type="SAM" id="Coils"/>
    </source>
</evidence>
<reference evidence="7" key="1">
    <citation type="submission" date="2022-08" db="EMBL/GenBank/DDBJ databases">
        <title>Novel sulphate-reducing endosymbionts in the free-living metamonad Anaeramoeba.</title>
        <authorList>
            <person name="Jerlstrom-Hultqvist J."/>
            <person name="Cepicka I."/>
            <person name="Gallot-Lavallee L."/>
            <person name="Salas-Leiva D."/>
            <person name="Curtis B.A."/>
            <person name="Zahonova K."/>
            <person name="Pipaliya S."/>
            <person name="Dacks J."/>
            <person name="Roger A.J."/>
        </authorList>
    </citation>
    <scope>NUCLEOTIDE SEQUENCE</scope>
    <source>
        <strain evidence="7">Busselton2</strain>
    </source>
</reference>
<evidence type="ECO:0000256" key="5">
    <source>
        <dbReference type="SAM" id="MobiDB-lite"/>
    </source>
</evidence>
<dbReference type="GO" id="GO:0006999">
    <property type="term" value="P:nuclear pore organization"/>
    <property type="evidence" value="ECO:0007669"/>
    <property type="project" value="TreeGrafter"/>
</dbReference>
<sequence length="402" mass="44953">MSGISRSSSSGGLFSSRSSSRQSGGSLFSSRARSNSGSSGGTRSGSLFSSRAGSNTGTGSGTRSGSLFSSRSRSNSGSSGGTRSGSLFSSRSGSNTGTGSGTRSGSLFSSRSGSNTNTGTRSSSLFSSRNTSTTNYNNNAAQENEQQRTIDPSEQIGNIVDAYNVESERCQFKFVFYNNLSQGQQIQVPKPQNVNETFWALAIQNNPDPLRFIPVLVVGFEDLKNRMEKQKSLLKEQMKSLQRILQVIENLEHHHELKTKKRLEQYKRKQIVLAQKLLNVLWKLEVIKAKEIEFQMDEEIFRKKIESIFNEINQPNKYRKKLDTLVGRIHVAEDLLITNFERQNQKQVEISEESKQNIFKLLKQQQDGLEHITKILETDSRTVQTVSEKMKNLDSEDLDQKF</sequence>
<dbReference type="Proteomes" id="UP001146793">
    <property type="component" value="Unassembled WGS sequence"/>
</dbReference>
<feature type="compositionally biased region" description="Low complexity" evidence="5">
    <location>
        <begin position="103"/>
        <end position="144"/>
    </location>
</feature>
<comment type="subcellular location">
    <subcellularLocation>
        <location evidence="1">Nucleus</location>
    </subcellularLocation>
</comment>
<feature type="compositionally biased region" description="Low complexity" evidence="5">
    <location>
        <begin position="63"/>
        <end position="77"/>
    </location>
</feature>
<feature type="compositionally biased region" description="Low complexity" evidence="5">
    <location>
        <begin position="44"/>
        <end position="55"/>
    </location>
</feature>
<keyword evidence="2" id="KW-0813">Transport</keyword>
<evidence type="ECO:0000256" key="1">
    <source>
        <dbReference type="ARBA" id="ARBA00004123"/>
    </source>
</evidence>
<dbReference type="GO" id="GO:0006607">
    <property type="term" value="P:NLS-bearing protein import into nucleus"/>
    <property type="evidence" value="ECO:0007669"/>
    <property type="project" value="TreeGrafter"/>
</dbReference>
<comment type="caution">
    <text evidence="7">The sequence shown here is derived from an EMBL/GenBank/DDBJ whole genome shotgun (WGS) entry which is preliminary data.</text>
</comment>
<name>A0AAV7YF20_9EUKA</name>
<feature type="domain" description="Nucleoporin Nup54 alpha-helical" evidence="6">
    <location>
        <begin position="190"/>
        <end position="328"/>
    </location>
</feature>
<accession>A0AAV7YF20</accession>
<feature type="coiled-coil region" evidence="4">
    <location>
        <begin position="220"/>
        <end position="254"/>
    </location>
</feature>
<dbReference type="EMBL" id="JANTQA010000060">
    <property type="protein sequence ID" value="KAJ3428378.1"/>
    <property type="molecule type" value="Genomic_DNA"/>
</dbReference>
<keyword evidence="4" id="KW-0175">Coiled coil</keyword>
<feature type="compositionally biased region" description="Low complexity" evidence="5">
    <location>
        <begin position="1"/>
        <end position="37"/>
    </location>
</feature>
<dbReference type="Gene3D" id="1.20.5.490">
    <property type="entry name" value="Single helix bin"/>
    <property type="match status" value="1"/>
</dbReference>
<evidence type="ECO:0000259" key="6">
    <source>
        <dbReference type="Pfam" id="PF13874"/>
    </source>
</evidence>
<dbReference type="InterPro" id="IPR025712">
    <property type="entry name" value="Nup54_alpha-helical_dom"/>
</dbReference>
<dbReference type="AlphaFoldDB" id="A0AAV7YF20"/>
<dbReference type="PANTHER" id="PTHR13000:SF0">
    <property type="entry name" value="NUCLEOPORIN P54"/>
    <property type="match status" value="1"/>
</dbReference>
<feature type="compositionally biased region" description="Low complexity" evidence="5">
    <location>
        <begin position="84"/>
        <end position="95"/>
    </location>
</feature>
<evidence type="ECO:0000256" key="3">
    <source>
        <dbReference type="ARBA" id="ARBA00023242"/>
    </source>
</evidence>
<dbReference type="GO" id="GO:0036228">
    <property type="term" value="P:protein localization to nuclear inner membrane"/>
    <property type="evidence" value="ECO:0007669"/>
    <property type="project" value="TreeGrafter"/>
</dbReference>
<evidence type="ECO:0000313" key="8">
    <source>
        <dbReference type="Proteomes" id="UP001146793"/>
    </source>
</evidence>
<evidence type="ECO:0000256" key="2">
    <source>
        <dbReference type="ARBA" id="ARBA00022448"/>
    </source>
</evidence>